<dbReference type="Proteomes" id="UP000008701">
    <property type="component" value="Chromosome"/>
</dbReference>
<feature type="domain" description="Pyruvate/ketoisovalerate oxidoreductase catalytic" evidence="2">
    <location>
        <begin position="11"/>
        <end position="185"/>
    </location>
</feature>
<dbReference type="eggNOG" id="COG1014">
    <property type="taxonomic scope" value="Bacteria"/>
</dbReference>
<dbReference type="Pfam" id="PF01558">
    <property type="entry name" value="POR"/>
    <property type="match status" value="1"/>
</dbReference>
<dbReference type="SUPFAM" id="SSF53323">
    <property type="entry name" value="Pyruvate-ferredoxin oxidoreductase, PFOR, domain III"/>
    <property type="match status" value="1"/>
</dbReference>
<organism evidence="3 4">
    <name type="scientific">Chlorobium phaeobacteroides (strain DSM 266 / SMG 266 / 2430)</name>
    <dbReference type="NCBI Taxonomy" id="290317"/>
    <lineage>
        <taxon>Bacteria</taxon>
        <taxon>Pseudomonadati</taxon>
        <taxon>Chlorobiota</taxon>
        <taxon>Chlorobiia</taxon>
        <taxon>Chlorobiales</taxon>
        <taxon>Chlorobiaceae</taxon>
        <taxon>Chlorobium/Pelodictyon group</taxon>
        <taxon>Chlorobium</taxon>
    </lineage>
</organism>
<evidence type="ECO:0000259" key="2">
    <source>
        <dbReference type="Pfam" id="PF01558"/>
    </source>
</evidence>
<evidence type="ECO:0000313" key="3">
    <source>
        <dbReference type="EMBL" id="ABL65980.1"/>
    </source>
</evidence>
<dbReference type="NCBIfam" id="NF005324">
    <property type="entry name" value="PRK06853.1-4"/>
    <property type="match status" value="1"/>
</dbReference>
<name>A1BHV3_CHLPD</name>
<dbReference type="GO" id="GO:0043805">
    <property type="term" value="F:indolepyruvate ferredoxin oxidoreductase activity"/>
    <property type="evidence" value="ECO:0007669"/>
    <property type="project" value="UniProtKB-EC"/>
</dbReference>
<accession>A1BHV3</accession>
<dbReference type="STRING" id="290317.Cpha266_1967"/>
<dbReference type="OrthoDB" id="9789125at2"/>
<keyword evidence="4" id="KW-1185">Reference proteome</keyword>
<dbReference type="PANTHER" id="PTHR43854">
    <property type="entry name" value="INDOLEPYRUVATE OXIDOREDUCTASE SUBUNIT IORB"/>
    <property type="match status" value="1"/>
</dbReference>
<dbReference type="InterPro" id="IPR019752">
    <property type="entry name" value="Pyrv/ketoisovalerate_OxRed_cat"/>
</dbReference>
<dbReference type="InterPro" id="IPR002869">
    <property type="entry name" value="Pyrv_flavodox_OxRed_cen"/>
</dbReference>
<evidence type="ECO:0000313" key="4">
    <source>
        <dbReference type="Proteomes" id="UP000008701"/>
    </source>
</evidence>
<keyword evidence="3" id="KW-0670">Pyruvate</keyword>
<protein>
    <submittedName>
        <fullName evidence="3">Indolepyruvate ferredoxin oxidoreductase</fullName>
        <ecNumber evidence="3">1.2.7.8</ecNumber>
    </submittedName>
</protein>
<dbReference type="AlphaFoldDB" id="A1BHV3"/>
<evidence type="ECO:0000256" key="1">
    <source>
        <dbReference type="ARBA" id="ARBA00023002"/>
    </source>
</evidence>
<sequence length="198" mass="21024">MQKNIIVAGVGGQGILSIAAVIDWSALKSGLSVRQAEVHGMSQRGGAVQSHLRISDSEIYSDLIPEGTADLILSVEPLEALRYLPFLSPQGKVVTAMEPFVNIPDYPAEHEILAALQQTFRPVLINALLLAREAGSARTSNMVMLGAAAPFTGISAELLEKGIEALFQAKGSDMVAMNINAFRKGEAISLSQHQATTS</sequence>
<reference evidence="3 4" key="1">
    <citation type="submission" date="2006-12" db="EMBL/GenBank/DDBJ databases">
        <title>Complete sequence of Chlorobium phaeobacteroides DSM 266.</title>
        <authorList>
            <consortium name="US DOE Joint Genome Institute"/>
            <person name="Copeland A."/>
            <person name="Lucas S."/>
            <person name="Lapidus A."/>
            <person name="Barry K."/>
            <person name="Detter J.C."/>
            <person name="Glavina del Rio T."/>
            <person name="Hammon N."/>
            <person name="Israni S."/>
            <person name="Pitluck S."/>
            <person name="Goltsman E."/>
            <person name="Schmutz J."/>
            <person name="Larimer F."/>
            <person name="Land M."/>
            <person name="Hauser L."/>
            <person name="Mikhailova N."/>
            <person name="Li T."/>
            <person name="Overmann J."/>
            <person name="Bryant D.A."/>
            <person name="Richardson P."/>
        </authorList>
    </citation>
    <scope>NUCLEOTIDE SEQUENCE [LARGE SCALE GENOMIC DNA]</scope>
    <source>
        <strain evidence="3 4">DSM 266</strain>
    </source>
</reference>
<keyword evidence="1 3" id="KW-0560">Oxidoreductase</keyword>
<dbReference type="EMBL" id="CP000492">
    <property type="protein sequence ID" value="ABL65980.1"/>
    <property type="molecule type" value="Genomic_DNA"/>
</dbReference>
<dbReference type="HOGENOM" id="CLU_087284_1_1_10"/>
<dbReference type="InterPro" id="IPR052198">
    <property type="entry name" value="IorB_Oxidoreductase"/>
</dbReference>
<dbReference type="EC" id="1.2.7.8" evidence="3"/>
<dbReference type="KEGG" id="cph:Cpha266_1967"/>
<dbReference type="RefSeq" id="WP_011745786.1">
    <property type="nucleotide sequence ID" value="NC_008639.1"/>
</dbReference>
<dbReference type="PANTHER" id="PTHR43854:SF1">
    <property type="entry name" value="INDOLEPYRUVATE OXIDOREDUCTASE SUBUNIT IORB"/>
    <property type="match status" value="1"/>
</dbReference>
<dbReference type="Gene3D" id="3.40.920.10">
    <property type="entry name" value="Pyruvate-ferredoxin oxidoreductase, PFOR, domain III"/>
    <property type="match status" value="1"/>
</dbReference>
<proteinExistence type="predicted"/>
<gene>
    <name evidence="3" type="ordered locus">Cpha266_1967</name>
</gene>